<feature type="compositionally biased region" description="Pro residues" evidence="1">
    <location>
        <begin position="19"/>
        <end position="38"/>
    </location>
</feature>
<dbReference type="EMBL" id="VSRR010103498">
    <property type="protein sequence ID" value="MPC95781.1"/>
    <property type="molecule type" value="Genomic_DNA"/>
</dbReference>
<name>A0A5B7JCV6_PORTR</name>
<feature type="compositionally biased region" description="Low complexity" evidence="1">
    <location>
        <begin position="39"/>
        <end position="50"/>
    </location>
</feature>
<protein>
    <submittedName>
        <fullName evidence="2">Uncharacterized protein</fullName>
    </submittedName>
</protein>
<accession>A0A5B7JCV6</accession>
<evidence type="ECO:0000313" key="2">
    <source>
        <dbReference type="EMBL" id="MPC95781.1"/>
    </source>
</evidence>
<feature type="compositionally biased region" description="Polar residues" evidence="1">
    <location>
        <begin position="8"/>
        <end position="18"/>
    </location>
</feature>
<evidence type="ECO:0000313" key="3">
    <source>
        <dbReference type="Proteomes" id="UP000324222"/>
    </source>
</evidence>
<comment type="caution">
    <text evidence="2">The sequence shown here is derived from an EMBL/GenBank/DDBJ whole genome shotgun (WGS) entry which is preliminary data.</text>
</comment>
<gene>
    <name evidence="2" type="ORF">E2C01_091007</name>
</gene>
<feature type="region of interest" description="Disordered" evidence="1">
    <location>
        <begin position="1"/>
        <end position="63"/>
    </location>
</feature>
<dbReference type="AlphaFoldDB" id="A0A5B7JCV6"/>
<organism evidence="2 3">
    <name type="scientific">Portunus trituberculatus</name>
    <name type="common">Swimming crab</name>
    <name type="synonym">Neptunus trituberculatus</name>
    <dbReference type="NCBI Taxonomy" id="210409"/>
    <lineage>
        <taxon>Eukaryota</taxon>
        <taxon>Metazoa</taxon>
        <taxon>Ecdysozoa</taxon>
        <taxon>Arthropoda</taxon>
        <taxon>Crustacea</taxon>
        <taxon>Multicrustacea</taxon>
        <taxon>Malacostraca</taxon>
        <taxon>Eumalacostraca</taxon>
        <taxon>Eucarida</taxon>
        <taxon>Decapoda</taxon>
        <taxon>Pleocyemata</taxon>
        <taxon>Brachyura</taxon>
        <taxon>Eubrachyura</taxon>
        <taxon>Portunoidea</taxon>
        <taxon>Portunidae</taxon>
        <taxon>Portuninae</taxon>
        <taxon>Portunus</taxon>
    </lineage>
</organism>
<keyword evidence="3" id="KW-1185">Reference proteome</keyword>
<evidence type="ECO:0000256" key="1">
    <source>
        <dbReference type="SAM" id="MobiDB-lite"/>
    </source>
</evidence>
<sequence>MVTIPLSIASTSTLSHSATPPPRTLPLPAPPRPTPPPRHAALLPRTAPPHFKLPHSLPRPAPTSPPSLFFTTPHFLFLLANITLSQPRSVLPCGSLITCYRDLGATGVEVY</sequence>
<reference evidence="2 3" key="1">
    <citation type="submission" date="2019-05" db="EMBL/GenBank/DDBJ databases">
        <title>Another draft genome of Portunus trituberculatus and its Hox gene families provides insights of decapod evolution.</title>
        <authorList>
            <person name="Jeong J.-H."/>
            <person name="Song I."/>
            <person name="Kim S."/>
            <person name="Choi T."/>
            <person name="Kim D."/>
            <person name="Ryu S."/>
            <person name="Kim W."/>
        </authorList>
    </citation>
    <scope>NUCLEOTIDE SEQUENCE [LARGE SCALE GENOMIC DNA]</scope>
    <source>
        <tissue evidence="2">Muscle</tissue>
    </source>
</reference>
<proteinExistence type="predicted"/>
<dbReference type="Proteomes" id="UP000324222">
    <property type="component" value="Unassembled WGS sequence"/>
</dbReference>